<protein>
    <recommendedName>
        <fullName evidence="9">Protein translocase subunit SecE</fullName>
    </recommendedName>
</protein>
<dbReference type="GO" id="GO:0009306">
    <property type="term" value="P:protein secretion"/>
    <property type="evidence" value="ECO:0007669"/>
    <property type="project" value="UniProtKB-UniRule"/>
</dbReference>
<gene>
    <name evidence="9" type="primary">secE</name>
    <name evidence="10" type="ORF">SAMN02745120_0105</name>
</gene>
<dbReference type="RefSeq" id="WP_079590791.1">
    <property type="nucleotide sequence ID" value="NZ_CP154629.1"/>
</dbReference>
<dbReference type="PANTHER" id="PTHR33910">
    <property type="entry name" value="PROTEIN TRANSLOCASE SUBUNIT SECE"/>
    <property type="match status" value="1"/>
</dbReference>
<dbReference type="AlphaFoldDB" id="A0A1T5DQA3"/>
<accession>A0A1T5DQA3</accession>
<keyword evidence="7 9" id="KW-0811">Translocation</keyword>
<dbReference type="GO" id="GO:0008320">
    <property type="term" value="F:protein transmembrane transporter activity"/>
    <property type="evidence" value="ECO:0007669"/>
    <property type="project" value="UniProtKB-UniRule"/>
</dbReference>
<sequence length="68" mass="7710">MSAEANVKKGIGASLRETRTELKKVHWPSRKELTNYTWIVIFSVFIVSLIIYLIDSGLGFIIEKVVSL</sequence>
<dbReference type="HAMAP" id="MF_00422">
    <property type="entry name" value="SecE"/>
    <property type="match status" value="1"/>
</dbReference>
<dbReference type="NCBIfam" id="TIGR00964">
    <property type="entry name" value="secE_bact"/>
    <property type="match status" value="1"/>
</dbReference>
<evidence type="ECO:0000256" key="6">
    <source>
        <dbReference type="ARBA" id="ARBA00022989"/>
    </source>
</evidence>
<evidence type="ECO:0000256" key="2">
    <source>
        <dbReference type="ARBA" id="ARBA00022448"/>
    </source>
</evidence>
<evidence type="ECO:0000256" key="3">
    <source>
        <dbReference type="ARBA" id="ARBA00022475"/>
    </source>
</evidence>
<evidence type="ECO:0000256" key="1">
    <source>
        <dbReference type="ARBA" id="ARBA00004370"/>
    </source>
</evidence>
<dbReference type="Pfam" id="PF00584">
    <property type="entry name" value="SecE"/>
    <property type="match status" value="1"/>
</dbReference>
<dbReference type="GO" id="GO:0043952">
    <property type="term" value="P:protein transport by the Sec complex"/>
    <property type="evidence" value="ECO:0007669"/>
    <property type="project" value="UniProtKB-UniRule"/>
</dbReference>
<comment type="function">
    <text evidence="9">Essential subunit of the Sec protein translocation channel SecYEG. Clamps together the 2 halves of SecY. May contact the channel plug during translocation.</text>
</comment>
<organism evidence="10 11">
    <name type="scientific">Acetoanaerobium noterae</name>
    <dbReference type="NCBI Taxonomy" id="745369"/>
    <lineage>
        <taxon>Bacteria</taxon>
        <taxon>Bacillati</taxon>
        <taxon>Bacillota</taxon>
        <taxon>Clostridia</taxon>
        <taxon>Peptostreptococcales</taxon>
        <taxon>Filifactoraceae</taxon>
        <taxon>Acetoanaerobium</taxon>
    </lineage>
</organism>
<feature type="transmembrane region" description="Helical" evidence="9">
    <location>
        <begin position="36"/>
        <end position="54"/>
    </location>
</feature>
<keyword evidence="2 9" id="KW-0813">Transport</keyword>
<evidence type="ECO:0000256" key="8">
    <source>
        <dbReference type="ARBA" id="ARBA00023136"/>
    </source>
</evidence>
<keyword evidence="5 9" id="KW-0653">Protein transport</keyword>
<dbReference type="PANTHER" id="PTHR33910:SF1">
    <property type="entry name" value="PROTEIN TRANSLOCASE SUBUNIT SECE"/>
    <property type="match status" value="1"/>
</dbReference>
<evidence type="ECO:0000256" key="7">
    <source>
        <dbReference type="ARBA" id="ARBA00023010"/>
    </source>
</evidence>
<dbReference type="InterPro" id="IPR001901">
    <property type="entry name" value="Translocase_SecE/Sec61-g"/>
</dbReference>
<evidence type="ECO:0000313" key="10">
    <source>
        <dbReference type="EMBL" id="SKB73730.1"/>
    </source>
</evidence>
<dbReference type="Gene3D" id="1.20.5.1030">
    <property type="entry name" value="Preprotein translocase secy subunit"/>
    <property type="match status" value="1"/>
</dbReference>
<name>A0A1T5DQA3_9FIRM</name>
<dbReference type="EMBL" id="FUYN01000012">
    <property type="protein sequence ID" value="SKB73730.1"/>
    <property type="molecule type" value="Genomic_DNA"/>
</dbReference>
<keyword evidence="6 9" id="KW-1133">Transmembrane helix</keyword>
<dbReference type="Proteomes" id="UP000243406">
    <property type="component" value="Unassembled WGS sequence"/>
</dbReference>
<evidence type="ECO:0000256" key="4">
    <source>
        <dbReference type="ARBA" id="ARBA00022692"/>
    </source>
</evidence>
<evidence type="ECO:0000313" key="11">
    <source>
        <dbReference type="Proteomes" id="UP000243406"/>
    </source>
</evidence>
<comment type="similarity">
    <text evidence="9">Belongs to the SecE/SEC61-gamma family.</text>
</comment>
<keyword evidence="11" id="KW-1185">Reference proteome</keyword>
<proteinExistence type="inferred from homology"/>
<comment type="subcellular location">
    <subcellularLocation>
        <location evidence="9">Cell membrane</location>
        <topology evidence="9">Single-pass membrane protein</topology>
    </subcellularLocation>
    <subcellularLocation>
        <location evidence="1">Membrane</location>
    </subcellularLocation>
</comment>
<dbReference type="InterPro" id="IPR038379">
    <property type="entry name" value="SecE_sf"/>
</dbReference>
<dbReference type="GO" id="GO:0065002">
    <property type="term" value="P:intracellular protein transmembrane transport"/>
    <property type="evidence" value="ECO:0007669"/>
    <property type="project" value="UniProtKB-UniRule"/>
</dbReference>
<dbReference type="InterPro" id="IPR005807">
    <property type="entry name" value="SecE_bac"/>
</dbReference>
<comment type="subunit">
    <text evidence="9">Component of the Sec protein translocase complex. Heterotrimer consisting of SecY, SecE and SecG subunits. The heterotrimers can form oligomers, although 1 heterotrimer is thought to be able to translocate proteins. Interacts with the ribosome. Interacts with SecDF, and other proteins may be involved. Interacts with SecA.</text>
</comment>
<dbReference type="OrthoDB" id="9799073at2"/>
<reference evidence="11" key="1">
    <citation type="submission" date="2017-02" db="EMBL/GenBank/DDBJ databases">
        <authorList>
            <person name="Varghese N."/>
            <person name="Submissions S."/>
        </authorList>
    </citation>
    <scope>NUCLEOTIDE SEQUENCE [LARGE SCALE GENOMIC DNA]</scope>
    <source>
        <strain evidence="11">ATCC 35199</strain>
    </source>
</reference>
<keyword evidence="8 9" id="KW-0472">Membrane</keyword>
<dbReference type="GO" id="GO:0005886">
    <property type="term" value="C:plasma membrane"/>
    <property type="evidence" value="ECO:0007669"/>
    <property type="project" value="UniProtKB-SubCell"/>
</dbReference>
<evidence type="ECO:0000256" key="9">
    <source>
        <dbReference type="HAMAP-Rule" id="MF_00422"/>
    </source>
</evidence>
<dbReference type="GO" id="GO:0006605">
    <property type="term" value="P:protein targeting"/>
    <property type="evidence" value="ECO:0007669"/>
    <property type="project" value="UniProtKB-UniRule"/>
</dbReference>
<keyword evidence="4 9" id="KW-0812">Transmembrane</keyword>
<evidence type="ECO:0000256" key="5">
    <source>
        <dbReference type="ARBA" id="ARBA00022927"/>
    </source>
</evidence>
<keyword evidence="3 9" id="KW-1003">Cell membrane</keyword>